<dbReference type="Proteomes" id="UP001500037">
    <property type="component" value="Unassembled WGS sequence"/>
</dbReference>
<protein>
    <recommendedName>
        <fullName evidence="4">Integral membrane protein</fullName>
    </recommendedName>
</protein>
<accession>A0ABN1VYT4</accession>
<proteinExistence type="predicted"/>
<feature type="transmembrane region" description="Helical" evidence="1">
    <location>
        <begin position="132"/>
        <end position="153"/>
    </location>
</feature>
<reference evidence="2 3" key="1">
    <citation type="journal article" date="2019" name="Int. J. Syst. Evol. Microbiol.">
        <title>The Global Catalogue of Microorganisms (GCM) 10K type strain sequencing project: providing services to taxonomists for standard genome sequencing and annotation.</title>
        <authorList>
            <consortium name="The Broad Institute Genomics Platform"/>
            <consortium name="The Broad Institute Genome Sequencing Center for Infectious Disease"/>
            <person name="Wu L."/>
            <person name="Ma J."/>
        </authorList>
    </citation>
    <scope>NUCLEOTIDE SEQUENCE [LARGE SCALE GENOMIC DNA]</scope>
    <source>
        <strain evidence="2 3">JCM 13004</strain>
    </source>
</reference>
<evidence type="ECO:0000313" key="2">
    <source>
        <dbReference type="EMBL" id="GAA1227411.1"/>
    </source>
</evidence>
<evidence type="ECO:0000313" key="3">
    <source>
        <dbReference type="Proteomes" id="UP001500037"/>
    </source>
</evidence>
<keyword evidence="1" id="KW-0812">Transmembrane</keyword>
<keyword evidence="3" id="KW-1185">Reference proteome</keyword>
<feature type="transmembrane region" description="Helical" evidence="1">
    <location>
        <begin position="92"/>
        <end position="112"/>
    </location>
</feature>
<gene>
    <name evidence="2" type="ORF">GCM10009665_17410</name>
</gene>
<evidence type="ECO:0008006" key="4">
    <source>
        <dbReference type="Google" id="ProtNLM"/>
    </source>
</evidence>
<feature type="transmembrane region" description="Helical" evidence="1">
    <location>
        <begin position="57"/>
        <end position="80"/>
    </location>
</feature>
<dbReference type="RefSeq" id="WP_344440669.1">
    <property type="nucleotide sequence ID" value="NZ_BAAALF010000019.1"/>
</dbReference>
<keyword evidence="1" id="KW-1133">Transmembrane helix</keyword>
<name>A0ABN1VYT4_9ACTN</name>
<dbReference type="EMBL" id="BAAALF010000019">
    <property type="protein sequence ID" value="GAA1227411.1"/>
    <property type="molecule type" value="Genomic_DNA"/>
</dbReference>
<feature type="transmembrane region" description="Helical" evidence="1">
    <location>
        <begin position="27"/>
        <end position="45"/>
    </location>
</feature>
<comment type="caution">
    <text evidence="2">The sequence shown here is derived from an EMBL/GenBank/DDBJ whole genome shotgun (WGS) entry which is preliminary data.</text>
</comment>
<keyword evidence="1" id="KW-0472">Membrane</keyword>
<evidence type="ECO:0000256" key="1">
    <source>
        <dbReference type="SAM" id="Phobius"/>
    </source>
</evidence>
<organism evidence="2 3">
    <name type="scientific">Kitasatospora nipponensis</name>
    <dbReference type="NCBI Taxonomy" id="258049"/>
    <lineage>
        <taxon>Bacteria</taxon>
        <taxon>Bacillati</taxon>
        <taxon>Actinomycetota</taxon>
        <taxon>Actinomycetes</taxon>
        <taxon>Kitasatosporales</taxon>
        <taxon>Streptomycetaceae</taxon>
        <taxon>Kitasatospora</taxon>
    </lineage>
</organism>
<sequence length="171" mass="17857">MNTTEYCVQLVLVLLVVRQVKGGRLDLTGLVLPVVLIAATAVYYLRSFPTAGGDLGLELGLAALGTLLGVTAGATTHVWATHDEGVHAKAGLAAAALWVGGIGARIVFVLAAEHTGFGTTVADFSRTHRITGSQAWVVAFVLMALCEALARLITVRLRARSARTRLLALAA</sequence>